<dbReference type="EMBL" id="SMKW01000016">
    <property type="protein sequence ID" value="TDD51439.1"/>
    <property type="molecule type" value="Genomic_DNA"/>
</dbReference>
<feature type="transmembrane region" description="Helical" evidence="2">
    <location>
        <begin position="348"/>
        <end position="367"/>
    </location>
</feature>
<feature type="transmembrane region" description="Helical" evidence="2">
    <location>
        <begin position="321"/>
        <end position="341"/>
    </location>
</feature>
<evidence type="ECO:0000256" key="2">
    <source>
        <dbReference type="SAM" id="Phobius"/>
    </source>
</evidence>
<dbReference type="Proteomes" id="UP000294947">
    <property type="component" value="Unassembled WGS sequence"/>
</dbReference>
<dbReference type="RefSeq" id="WP_132485341.1">
    <property type="nucleotide sequence ID" value="NZ_SMKW01000016.1"/>
</dbReference>
<dbReference type="AlphaFoldDB" id="A0A4R4Z3H0"/>
<gene>
    <name evidence="3" type="ORF">E1288_14790</name>
</gene>
<dbReference type="OrthoDB" id="5172420at2"/>
<feature type="transmembrane region" description="Helical" evidence="2">
    <location>
        <begin position="488"/>
        <end position="509"/>
    </location>
</feature>
<protein>
    <submittedName>
        <fullName evidence="3">DUF2339 domain-containing protein</fullName>
    </submittedName>
</protein>
<feature type="transmembrane region" description="Helical" evidence="2">
    <location>
        <begin position="189"/>
        <end position="208"/>
    </location>
</feature>
<sequence length="638" mass="65286">MSQPQPGEALQLVAGELQAIGQRLTYLGDLVQAQLQAQQQVPHYQASPAQQYQHVPPQQQVAPDQQAAAAQQTAPSQQSTGPEAGFAAAQQQDPAQQAGAPYPQPYPGLSHVPAPSARPAGTGLEPSRVLAWVGAGVTLLGVVFLLILAVQQDWLGPGARVAGGAVLAALLVAAGWWMHRRSVPEQPGAAGRIAGFALATTGFGALFLDVVAATALYDYLSVPAGLGVGLAVSVAGLALADRWRAQPLALGVVLSSAICAPLITWTVDSLLVSFLVLLQVAATPVQVRRGWAGLALAAGIPTVLATLAASVRGMWVNDTTLVASIFVAAVLGVAVAAITAAARPAADWTAISLLIAAPTPTFLAGPLMLERPAAGTIGGGMTALLLAIWAVGRFTPSFRNRLSTRFVAAVGGIAAVAAVQTTLVFLDSSSWGTALLCEALLLSVGAFVLRSGGVLLGATCYAAFGFLLTFIYELPITVLLWYHGGTGVRGMLAGLLIALVAVALPVAAVRIGKLAGLPESLLPWAASGLALLYGTASATMAACLLVHDARAGFLTAHILITLSWVVAAIALLLRGVRVKHLRIAGMVLIAVSLAKLLLFDLATLDGVARVIAFLCAGLILLAAGSAYARLLAKAKPAD</sequence>
<feature type="compositionally biased region" description="Low complexity" evidence="1">
    <location>
        <begin position="48"/>
        <end position="78"/>
    </location>
</feature>
<feature type="transmembrane region" description="Helical" evidence="2">
    <location>
        <begin position="373"/>
        <end position="394"/>
    </location>
</feature>
<evidence type="ECO:0000313" key="3">
    <source>
        <dbReference type="EMBL" id="TDD51439.1"/>
    </source>
</evidence>
<keyword evidence="2" id="KW-0812">Transmembrane</keyword>
<proteinExistence type="predicted"/>
<feature type="transmembrane region" description="Helical" evidence="2">
    <location>
        <begin position="461"/>
        <end position="482"/>
    </location>
</feature>
<accession>A0A4R4Z3H0</accession>
<evidence type="ECO:0000256" key="1">
    <source>
        <dbReference type="SAM" id="MobiDB-lite"/>
    </source>
</evidence>
<feature type="transmembrane region" description="Helical" evidence="2">
    <location>
        <begin position="294"/>
        <end position="315"/>
    </location>
</feature>
<dbReference type="PANTHER" id="PTHR38434">
    <property type="entry name" value="BLL2549 PROTEIN"/>
    <property type="match status" value="1"/>
</dbReference>
<evidence type="ECO:0000313" key="4">
    <source>
        <dbReference type="Proteomes" id="UP000294947"/>
    </source>
</evidence>
<name>A0A4R4Z3H0_9PSEU</name>
<comment type="caution">
    <text evidence="3">The sequence shown here is derived from an EMBL/GenBank/DDBJ whole genome shotgun (WGS) entry which is preliminary data.</text>
</comment>
<feature type="transmembrane region" description="Helical" evidence="2">
    <location>
        <begin position="585"/>
        <end position="604"/>
    </location>
</feature>
<feature type="transmembrane region" description="Helical" evidence="2">
    <location>
        <begin position="553"/>
        <end position="573"/>
    </location>
</feature>
<feature type="transmembrane region" description="Helical" evidence="2">
    <location>
        <begin position="610"/>
        <end position="632"/>
    </location>
</feature>
<organism evidence="3 4">
    <name type="scientific">Saccharopolyspora elongata</name>
    <dbReference type="NCBI Taxonomy" id="2530387"/>
    <lineage>
        <taxon>Bacteria</taxon>
        <taxon>Bacillati</taxon>
        <taxon>Actinomycetota</taxon>
        <taxon>Actinomycetes</taxon>
        <taxon>Pseudonocardiales</taxon>
        <taxon>Pseudonocardiaceae</taxon>
        <taxon>Saccharopolyspora</taxon>
    </lineage>
</organism>
<feature type="transmembrane region" description="Helical" evidence="2">
    <location>
        <begin position="521"/>
        <end position="547"/>
    </location>
</feature>
<dbReference type="PANTHER" id="PTHR38434:SF1">
    <property type="entry name" value="BLL2549 PROTEIN"/>
    <property type="match status" value="1"/>
</dbReference>
<keyword evidence="2" id="KW-1133">Transmembrane helix</keyword>
<feature type="transmembrane region" description="Helical" evidence="2">
    <location>
        <begin position="406"/>
        <end position="425"/>
    </location>
</feature>
<keyword evidence="2" id="KW-0472">Membrane</keyword>
<feature type="transmembrane region" description="Helical" evidence="2">
    <location>
        <begin position="157"/>
        <end position="177"/>
    </location>
</feature>
<keyword evidence="4" id="KW-1185">Reference proteome</keyword>
<feature type="transmembrane region" description="Helical" evidence="2">
    <location>
        <begin position="129"/>
        <end position="151"/>
    </location>
</feature>
<dbReference type="Pfam" id="PF10101">
    <property type="entry name" value="DUF2339"/>
    <property type="match status" value="1"/>
</dbReference>
<dbReference type="InterPro" id="IPR019286">
    <property type="entry name" value="DUF2339_TM"/>
</dbReference>
<reference evidence="3 4" key="1">
    <citation type="submission" date="2019-03" db="EMBL/GenBank/DDBJ databases">
        <title>Draft genome sequences of novel Actinobacteria.</title>
        <authorList>
            <person name="Sahin N."/>
            <person name="Ay H."/>
            <person name="Saygin H."/>
        </authorList>
    </citation>
    <scope>NUCLEOTIDE SEQUENCE [LARGE SCALE GENOMIC DNA]</scope>
    <source>
        <strain evidence="3 4">7K502</strain>
    </source>
</reference>
<feature type="transmembrane region" description="Helical" evidence="2">
    <location>
        <begin position="220"/>
        <end position="240"/>
    </location>
</feature>
<feature type="transmembrane region" description="Helical" evidence="2">
    <location>
        <begin position="431"/>
        <end position="449"/>
    </location>
</feature>
<feature type="compositionally biased region" description="Low complexity" evidence="1">
    <location>
        <begin position="87"/>
        <end position="101"/>
    </location>
</feature>
<feature type="region of interest" description="Disordered" evidence="1">
    <location>
        <begin position="45"/>
        <end position="120"/>
    </location>
</feature>